<dbReference type="InterPro" id="IPR001681">
    <property type="entry name" value="Neurokn_rcpt"/>
</dbReference>
<feature type="transmembrane region" description="Helical" evidence="10">
    <location>
        <begin position="280"/>
        <end position="304"/>
    </location>
</feature>
<keyword evidence="3 9" id="KW-0812">Transmembrane</keyword>
<feature type="transmembrane region" description="Helical" evidence="10">
    <location>
        <begin position="111"/>
        <end position="129"/>
    </location>
</feature>
<dbReference type="FunFam" id="1.20.1070.10:FF:000291">
    <property type="entry name" value="Predicted protein"/>
    <property type="match status" value="1"/>
</dbReference>
<dbReference type="EnsemblMetazoa" id="XM_038206138.1">
    <property type="protein sequence ID" value="XP_038062066.1"/>
    <property type="gene ID" value="LOC119732573"/>
</dbReference>
<dbReference type="RefSeq" id="XP_038062066.1">
    <property type="nucleotide sequence ID" value="XM_038206138.1"/>
</dbReference>
<evidence type="ECO:0000256" key="7">
    <source>
        <dbReference type="ARBA" id="ARBA00023170"/>
    </source>
</evidence>
<evidence type="ECO:0000259" key="11">
    <source>
        <dbReference type="PROSITE" id="PS50262"/>
    </source>
</evidence>
<dbReference type="EnsemblMetazoa" id="XM_038206140.1">
    <property type="protein sequence ID" value="XP_038062068.1"/>
    <property type="gene ID" value="LOC119732573"/>
</dbReference>
<evidence type="ECO:0000256" key="5">
    <source>
        <dbReference type="ARBA" id="ARBA00023040"/>
    </source>
</evidence>
<evidence type="ECO:0000256" key="9">
    <source>
        <dbReference type="RuleBase" id="RU000688"/>
    </source>
</evidence>
<dbReference type="Gene3D" id="1.20.1070.10">
    <property type="entry name" value="Rhodopsin 7-helix transmembrane proteins"/>
    <property type="match status" value="1"/>
</dbReference>
<feature type="transmembrane region" description="Helical" evidence="10">
    <location>
        <begin position="149"/>
        <end position="171"/>
    </location>
</feature>
<evidence type="ECO:0000313" key="12">
    <source>
        <dbReference type="EnsemblMetazoa" id="XP_038062065.1"/>
    </source>
</evidence>
<dbReference type="OrthoDB" id="10053194at2759"/>
<sequence length="352" mass="40302">MNESNDTGSDGPYYHVCMDYYNEPMYNEPIWLQVLFGVFFGLVTVLGIGGNAIVCYIVLGHRRMRTVTNYFVVNLAVSDQLMAVMCVNFTFYTTLYMTWPFGLVMCKAVSFFQSVSVSVSIFTLVAISMERYMAIIHPLRPRLGSTGTLLVILFIWISSGALGLPTAIYSTVYLEDGMTYCSEEWGQRGNYSFATMVLQYFLPLGVLGMAYTRIGIRIWARKTPGEVEANRDRRMTESKIRLVKMFAVIVFLFAICYLPIHTFNIVQDVHQYTVLCYPYIRVIYVTVIAVAMSNCVYNPFIYCWMNSKFRDGFKNVLRCLPGLRRHQRQQASQSGSFRGLKRTSTLNTHMQS</sequence>
<dbReference type="SUPFAM" id="SSF81321">
    <property type="entry name" value="Family A G protein-coupled receptor-like"/>
    <property type="match status" value="1"/>
</dbReference>
<keyword evidence="4 10" id="KW-1133">Transmembrane helix</keyword>
<dbReference type="RefSeq" id="XP_038062064.1">
    <property type="nucleotide sequence ID" value="XM_038206136.1"/>
</dbReference>
<organism evidence="12 13">
    <name type="scientific">Patiria miniata</name>
    <name type="common">Bat star</name>
    <name type="synonym">Asterina miniata</name>
    <dbReference type="NCBI Taxonomy" id="46514"/>
    <lineage>
        <taxon>Eukaryota</taxon>
        <taxon>Metazoa</taxon>
        <taxon>Echinodermata</taxon>
        <taxon>Eleutherozoa</taxon>
        <taxon>Asterozoa</taxon>
        <taxon>Asteroidea</taxon>
        <taxon>Valvatacea</taxon>
        <taxon>Valvatida</taxon>
        <taxon>Asterinidae</taxon>
        <taxon>Patiria</taxon>
    </lineage>
</organism>
<dbReference type="GO" id="GO:0004995">
    <property type="term" value="F:tachykinin receptor activity"/>
    <property type="evidence" value="ECO:0007669"/>
    <property type="project" value="InterPro"/>
</dbReference>
<dbReference type="PRINTS" id="PR00244">
    <property type="entry name" value="NEUROKININR"/>
</dbReference>
<dbReference type="EnsemblMetazoa" id="XM_038206137.1">
    <property type="protein sequence ID" value="XP_038062065.1"/>
    <property type="gene ID" value="LOC119732573"/>
</dbReference>
<keyword evidence="5 9" id="KW-0297">G-protein coupled receptor</keyword>
<dbReference type="GO" id="GO:0005886">
    <property type="term" value="C:plasma membrane"/>
    <property type="evidence" value="ECO:0007669"/>
    <property type="project" value="UniProtKB-SubCell"/>
</dbReference>
<keyword evidence="8 9" id="KW-0807">Transducer</keyword>
<dbReference type="PANTHER" id="PTHR46925">
    <property type="entry name" value="G-PROTEIN COUPLED RECEPTOR TKR-1-RELATED"/>
    <property type="match status" value="1"/>
</dbReference>
<feature type="transmembrane region" description="Helical" evidence="10">
    <location>
        <begin position="71"/>
        <end position="91"/>
    </location>
</feature>
<feature type="transmembrane region" description="Helical" evidence="10">
    <location>
        <begin position="30"/>
        <end position="59"/>
    </location>
</feature>
<dbReference type="PROSITE" id="PS00237">
    <property type="entry name" value="G_PROTEIN_RECEP_F1_1"/>
    <property type="match status" value="1"/>
</dbReference>
<evidence type="ECO:0000256" key="2">
    <source>
        <dbReference type="ARBA" id="ARBA00022475"/>
    </source>
</evidence>
<dbReference type="EnsemblMetazoa" id="XM_038206136.1">
    <property type="protein sequence ID" value="XP_038062064.1"/>
    <property type="gene ID" value="LOC119732573"/>
</dbReference>
<evidence type="ECO:0000256" key="8">
    <source>
        <dbReference type="ARBA" id="ARBA00023224"/>
    </source>
</evidence>
<dbReference type="GeneID" id="119732573"/>
<dbReference type="RefSeq" id="XP_038062068.1">
    <property type="nucleotide sequence ID" value="XM_038206140.1"/>
</dbReference>
<evidence type="ECO:0000313" key="13">
    <source>
        <dbReference type="Proteomes" id="UP000887568"/>
    </source>
</evidence>
<accession>A0A914ADQ4</accession>
<dbReference type="PANTHER" id="PTHR46925:SF2">
    <property type="entry name" value="G-PROTEIN COUPLED RECEPTOR TKR-1-RELATED"/>
    <property type="match status" value="1"/>
</dbReference>
<feature type="transmembrane region" description="Helical" evidence="10">
    <location>
        <begin position="191"/>
        <end position="212"/>
    </location>
</feature>
<dbReference type="AlphaFoldDB" id="A0A914ADQ4"/>
<comment type="subcellular location">
    <subcellularLocation>
        <location evidence="1">Cell membrane</location>
        <topology evidence="1">Multi-pass membrane protein</topology>
    </subcellularLocation>
</comment>
<name>A0A914ADQ4_PATMI</name>
<dbReference type="RefSeq" id="XP_038062065.1">
    <property type="nucleotide sequence ID" value="XM_038206137.1"/>
</dbReference>
<evidence type="ECO:0000256" key="4">
    <source>
        <dbReference type="ARBA" id="ARBA00022989"/>
    </source>
</evidence>
<dbReference type="PROSITE" id="PS50262">
    <property type="entry name" value="G_PROTEIN_RECEP_F1_2"/>
    <property type="match status" value="1"/>
</dbReference>
<dbReference type="PRINTS" id="PR00237">
    <property type="entry name" value="GPCRRHODOPSN"/>
</dbReference>
<evidence type="ECO:0000256" key="1">
    <source>
        <dbReference type="ARBA" id="ARBA00004651"/>
    </source>
</evidence>
<protein>
    <recommendedName>
        <fullName evidence="11">G-protein coupled receptors family 1 profile domain-containing protein</fullName>
    </recommendedName>
</protein>
<evidence type="ECO:0000256" key="3">
    <source>
        <dbReference type="ARBA" id="ARBA00022692"/>
    </source>
</evidence>
<evidence type="ECO:0000256" key="10">
    <source>
        <dbReference type="SAM" id="Phobius"/>
    </source>
</evidence>
<feature type="transmembrane region" description="Helical" evidence="10">
    <location>
        <begin position="242"/>
        <end position="260"/>
    </location>
</feature>
<keyword evidence="2" id="KW-1003">Cell membrane</keyword>
<dbReference type="Proteomes" id="UP000887568">
    <property type="component" value="Unplaced"/>
</dbReference>
<feature type="domain" description="G-protein coupled receptors family 1 profile" evidence="11">
    <location>
        <begin position="50"/>
        <end position="302"/>
    </location>
</feature>
<keyword evidence="13" id="KW-1185">Reference proteome</keyword>
<keyword evidence="7 9" id="KW-0675">Receptor</keyword>
<keyword evidence="6 10" id="KW-0472">Membrane</keyword>
<comment type="similarity">
    <text evidence="9">Belongs to the G-protein coupled receptor 1 family.</text>
</comment>
<dbReference type="Pfam" id="PF00001">
    <property type="entry name" value="7tm_1"/>
    <property type="match status" value="1"/>
</dbReference>
<evidence type="ECO:0000256" key="6">
    <source>
        <dbReference type="ARBA" id="ARBA00023136"/>
    </source>
</evidence>
<proteinExistence type="inferred from homology"/>
<dbReference type="OMA" id="WISSCAL"/>
<dbReference type="InterPro" id="IPR000276">
    <property type="entry name" value="GPCR_Rhodpsn"/>
</dbReference>
<reference evidence="12" key="1">
    <citation type="submission" date="2022-11" db="UniProtKB">
        <authorList>
            <consortium name="EnsemblMetazoa"/>
        </authorList>
    </citation>
    <scope>IDENTIFICATION</scope>
</reference>
<dbReference type="InterPro" id="IPR017452">
    <property type="entry name" value="GPCR_Rhodpsn_7TM"/>
</dbReference>